<protein>
    <submittedName>
        <fullName evidence="1">YlbF family regulator</fullName>
    </submittedName>
</protein>
<reference evidence="1" key="2">
    <citation type="journal article" date="2021" name="PeerJ">
        <title>Extensive microbial diversity within the chicken gut microbiome revealed by metagenomics and culture.</title>
        <authorList>
            <person name="Gilroy R."/>
            <person name="Ravi A."/>
            <person name="Getino M."/>
            <person name="Pursley I."/>
            <person name="Horton D.L."/>
            <person name="Alikhan N.F."/>
            <person name="Baker D."/>
            <person name="Gharbi K."/>
            <person name="Hall N."/>
            <person name="Watson M."/>
            <person name="Adriaenssens E.M."/>
            <person name="Foster-Nyarko E."/>
            <person name="Jarju S."/>
            <person name="Secka A."/>
            <person name="Antonio M."/>
            <person name="Oren A."/>
            <person name="Chaudhuri R.R."/>
            <person name="La Ragione R."/>
            <person name="Hildebrand F."/>
            <person name="Pallen M.J."/>
        </authorList>
    </citation>
    <scope>NUCLEOTIDE SEQUENCE</scope>
    <source>
        <strain evidence="1">CHK178-757</strain>
    </source>
</reference>
<reference evidence="1" key="1">
    <citation type="submission" date="2020-10" db="EMBL/GenBank/DDBJ databases">
        <authorList>
            <person name="Gilroy R."/>
        </authorList>
    </citation>
    <scope>NUCLEOTIDE SEQUENCE</scope>
    <source>
        <strain evidence="1">CHK178-757</strain>
    </source>
</reference>
<sequence length="118" mass="13650">MPGVREKTEELIDLIKHSKEYRSYNELRAFITHESGIRDRIDSFRRDLLTAQNDPGSDPETFARISKEYEDILENPQVAEYLSAEQAVIQMMRDIYERLGSAVALDLSFLGEVKELNI</sequence>
<dbReference type="EMBL" id="DVIT01000027">
    <property type="protein sequence ID" value="HIS47399.1"/>
    <property type="molecule type" value="Genomic_DNA"/>
</dbReference>
<dbReference type="Proteomes" id="UP000823927">
    <property type="component" value="Unassembled WGS sequence"/>
</dbReference>
<name>A0A9D1JR47_9FIRM</name>
<dbReference type="Pfam" id="PF06133">
    <property type="entry name" value="Com_YlbF"/>
    <property type="match status" value="1"/>
</dbReference>
<dbReference type="InterPro" id="IPR010368">
    <property type="entry name" value="Com_YlbF"/>
</dbReference>
<gene>
    <name evidence="1" type="ORF">IAB46_07565</name>
</gene>
<dbReference type="Gene3D" id="1.20.1500.10">
    <property type="entry name" value="YheA/YmcA-like"/>
    <property type="match status" value="1"/>
</dbReference>
<dbReference type="InterPro" id="IPR023378">
    <property type="entry name" value="YheA/YmcA-like_dom_sf"/>
</dbReference>
<proteinExistence type="predicted"/>
<organism evidence="1 2">
    <name type="scientific">Candidatus Scybalocola faecigallinarum</name>
    <dbReference type="NCBI Taxonomy" id="2840941"/>
    <lineage>
        <taxon>Bacteria</taxon>
        <taxon>Bacillati</taxon>
        <taxon>Bacillota</taxon>
        <taxon>Clostridia</taxon>
        <taxon>Lachnospirales</taxon>
        <taxon>Lachnospiraceae</taxon>
        <taxon>Lachnospiraceae incertae sedis</taxon>
        <taxon>Candidatus Scybalocola (ex Gilroy et al. 2021)</taxon>
    </lineage>
</organism>
<dbReference type="AlphaFoldDB" id="A0A9D1JR47"/>
<dbReference type="SUPFAM" id="SSF158622">
    <property type="entry name" value="YheA/YmcA-like"/>
    <property type="match status" value="1"/>
</dbReference>
<evidence type="ECO:0000313" key="2">
    <source>
        <dbReference type="Proteomes" id="UP000823927"/>
    </source>
</evidence>
<evidence type="ECO:0000313" key="1">
    <source>
        <dbReference type="EMBL" id="HIS47399.1"/>
    </source>
</evidence>
<comment type="caution">
    <text evidence="1">The sequence shown here is derived from an EMBL/GenBank/DDBJ whole genome shotgun (WGS) entry which is preliminary data.</text>
</comment>
<accession>A0A9D1JR47</accession>